<sequence length="394" mass="45134">MPEGPELHLASLFVNSMCSGVVFTGPVQRSEVSKNSEVPFSCLAYTITATSRGKEVRLTLKPLKSGPALDISMRDQQPMDVVFRFGMSGLFRFTTEEELPKHAHLRFYTNEKPSRVLSFVDSRRFGSWQPSGTWQADRGPCVMFEYQRFRENVLSNLNDRVFERPICEVLLNQKYFNGIGNYLRAEILFRSNIPPFVKARTALEQLHLMDLSEEKQTHREVKEEVADMKMFNTTAVKETDMEEKLKEEVTEIPDLLSLCNSVPLEVINMGVKGYDPGQNHYTELKAWFQCYSVAGMRSTRDHNSRTIWFKGDPGPLAPKAKKRLKNDDHAGKKKKAKFPKKGKVKKEVEVPQKQTGRKCVMNSQEVRENVTRGRKAPQRHSGRMTRSNSHVQAQ</sequence>
<organism evidence="1 2">
    <name type="scientific">Dallia pectoralis</name>
    <name type="common">Alaska blackfish</name>
    <dbReference type="NCBI Taxonomy" id="75939"/>
    <lineage>
        <taxon>Eukaryota</taxon>
        <taxon>Metazoa</taxon>
        <taxon>Chordata</taxon>
        <taxon>Craniata</taxon>
        <taxon>Vertebrata</taxon>
        <taxon>Euteleostomi</taxon>
        <taxon>Actinopterygii</taxon>
        <taxon>Neopterygii</taxon>
        <taxon>Teleostei</taxon>
        <taxon>Protacanthopterygii</taxon>
        <taxon>Esociformes</taxon>
        <taxon>Umbridae</taxon>
        <taxon>Dallia</taxon>
    </lineage>
</organism>
<proteinExistence type="predicted"/>
<evidence type="ECO:0000313" key="1">
    <source>
        <dbReference type="EMBL" id="KAJ8002433.1"/>
    </source>
</evidence>
<name>A0ACC2GFQ9_DALPE</name>
<dbReference type="Proteomes" id="UP001157502">
    <property type="component" value="Chromosome 13"/>
</dbReference>
<dbReference type="EMBL" id="CM055740">
    <property type="protein sequence ID" value="KAJ8002433.1"/>
    <property type="molecule type" value="Genomic_DNA"/>
</dbReference>
<protein>
    <submittedName>
        <fullName evidence="1">Uncharacterized protein</fullName>
    </submittedName>
</protein>
<reference evidence="1" key="1">
    <citation type="submission" date="2021-05" db="EMBL/GenBank/DDBJ databases">
        <authorList>
            <person name="Pan Q."/>
            <person name="Jouanno E."/>
            <person name="Zahm M."/>
            <person name="Klopp C."/>
            <person name="Cabau C."/>
            <person name="Louis A."/>
            <person name="Berthelot C."/>
            <person name="Parey E."/>
            <person name="Roest Crollius H."/>
            <person name="Montfort J."/>
            <person name="Robinson-Rechavi M."/>
            <person name="Bouchez O."/>
            <person name="Lampietro C."/>
            <person name="Lopez Roques C."/>
            <person name="Donnadieu C."/>
            <person name="Postlethwait J."/>
            <person name="Bobe J."/>
            <person name="Dillon D."/>
            <person name="Chandos A."/>
            <person name="von Hippel F."/>
            <person name="Guiguen Y."/>
        </authorList>
    </citation>
    <scope>NUCLEOTIDE SEQUENCE</scope>
    <source>
        <strain evidence="1">YG-Jan2019</strain>
    </source>
</reference>
<keyword evidence="2" id="KW-1185">Reference proteome</keyword>
<gene>
    <name evidence="1" type="ORF">DPEC_G00158850</name>
</gene>
<accession>A0ACC2GFQ9</accession>
<evidence type="ECO:0000313" key="2">
    <source>
        <dbReference type="Proteomes" id="UP001157502"/>
    </source>
</evidence>
<comment type="caution">
    <text evidence="1">The sequence shown here is derived from an EMBL/GenBank/DDBJ whole genome shotgun (WGS) entry which is preliminary data.</text>
</comment>